<dbReference type="PROSITE" id="PS51257">
    <property type="entry name" value="PROKAR_LIPOPROTEIN"/>
    <property type="match status" value="1"/>
</dbReference>
<dbReference type="Pfam" id="PF12079">
    <property type="entry name" value="DUF3558"/>
    <property type="match status" value="1"/>
</dbReference>
<sequence length="195" mass="20895">MTNRTAGITAALLTAALLTITGCTTEVTGQPATPTTTNTTPHLPPPPQHIDLNPITDPCTLLTPEQQDELQFDWEPTIMDDYGQDETSACRFAKNQFAPRHSVVVALAPSVPADRLIGSPNTHTEITDVNGFPAVLNHLMADADDLDCFIEVSTAPGQSLGLQFSDRESGLESNCDNVQRAASMAMDTLIQLHGN</sequence>
<evidence type="ECO:0000256" key="2">
    <source>
        <dbReference type="SAM" id="SignalP"/>
    </source>
</evidence>
<dbReference type="Proteomes" id="UP000185511">
    <property type="component" value="Chromosome"/>
</dbReference>
<keyword evidence="2" id="KW-0732">Signal</keyword>
<evidence type="ECO:0000256" key="1">
    <source>
        <dbReference type="SAM" id="MobiDB-lite"/>
    </source>
</evidence>
<dbReference type="AlphaFoldDB" id="A0AAC9PQC7"/>
<accession>A0AAC9PQC7</accession>
<feature type="region of interest" description="Disordered" evidence="1">
    <location>
        <begin position="27"/>
        <end position="53"/>
    </location>
</feature>
<gene>
    <name evidence="3" type="ORF">UA74_04500</name>
</gene>
<dbReference type="EMBL" id="CP016076">
    <property type="protein sequence ID" value="APU12979.1"/>
    <property type="molecule type" value="Genomic_DNA"/>
</dbReference>
<evidence type="ECO:0000313" key="4">
    <source>
        <dbReference type="Proteomes" id="UP000185511"/>
    </source>
</evidence>
<evidence type="ECO:0000313" key="3">
    <source>
        <dbReference type="EMBL" id="APU12979.1"/>
    </source>
</evidence>
<feature type="signal peptide" evidence="2">
    <location>
        <begin position="1"/>
        <end position="25"/>
    </location>
</feature>
<name>A0AAC9PQC7_9PSEU</name>
<keyword evidence="4" id="KW-1185">Reference proteome</keyword>
<organism evidence="3 4">
    <name type="scientific">Actinoalloteichus fjordicus</name>
    <dbReference type="NCBI Taxonomy" id="1612552"/>
    <lineage>
        <taxon>Bacteria</taxon>
        <taxon>Bacillati</taxon>
        <taxon>Actinomycetota</taxon>
        <taxon>Actinomycetes</taxon>
        <taxon>Pseudonocardiales</taxon>
        <taxon>Pseudonocardiaceae</taxon>
        <taxon>Actinoalloteichus</taxon>
    </lineage>
</organism>
<reference evidence="4" key="1">
    <citation type="submission" date="2016-06" db="EMBL/GenBank/DDBJ databases">
        <title>Complete genome sequence of Actinoalloteichus fjordicus DSM 46855 (=ADI127-17), type strain of the new species Actinoalloteichus fjordicus.</title>
        <authorList>
            <person name="Ruckert C."/>
            <person name="Nouioui I."/>
            <person name="Willmese J."/>
            <person name="van Wezel G."/>
            <person name="Klenk H.-P."/>
            <person name="Kalinowski J."/>
            <person name="Zotchev S.B."/>
        </authorList>
    </citation>
    <scope>NUCLEOTIDE SEQUENCE [LARGE SCALE GENOMIC DNA]</scope>
    <source>
        <strain evidence="4">ADI127-7</strain>
    </source>
</reference>
<protein>
    <submittedName>
        <fullName evidence="3">DUF3558 family protein</fullName>
    </submittedName>
</protein>
<dbReference type="RefSeq" id="WP_075763858.1">
    <property type="nucleotide sequence ID" value="NZ_CP016076.1"/>
</dbReference>
<dbReference type="InterPro" id="IPR024520">
    <property type="entry name" value="DUF3558"/>
</dbReference>
<dbReference type="KEGG" id="acad:UA74_04500"/>
<feature type="chain" id="PRO_5042294378" evidence="2">
    <location>
        <begin position="26"/>
        <end position="195"/>
    </location>
</feature>
<feature type="compositionally biased region" description="Low complexity" evidence="1">
    <location>
        <begin position="27"/>
        <end position="41"/>
    </location>
</feature>
<proteinExistence type="predicted"/>